<dbReference type="InterPro" id="IPR002885">
    <property type="entry name" value="PPR_rpt"/>
</dbReference>
<dbReference type="FunFam" id="1.25.40.10:FF:000031">
    <property type="entry name" value="Pentatricopeptide repeat-containing protein mitochondrial"/>
    <property type="match status" value="1"/>
</dbReference>
<dbReference type="FunFam" id="1.25.40.10:FF:000073">
    <property type="entry name" value="Pentatricopeptide repeat-containing protein chloroplastic"/>
    <property type="match status" value="3"/>
</dbReference>
<keyword evidence="4" id="KW-1185">Reference proteome</keyword>
<evidence type="ECO:0000313" key="4">
    <source>
        <dbReference type="Proteomes" id="UP000008311"/>
    </source>
</evidence>
<dbReference type="FunFam" id="1.25.40.10:FF:000351">
    <property type="entry name" value="Pentatricopeptide repeat-containing protein"/>
    <property type="match status" value="1"/>
</dbReference>
<dbReference type="NCBIfam" id="TIGR00756">
    <property type="entry name" value="PPR"/>
    <property type="match status" value="4"/>
</dbReference>
<dbReference type="InParanoid" id="B9SR37"/>
<evidence type="ECO:0000256" key="1">
    <source>
        <dbReference type="ARBA" id="ARBA00022737"/>
    </source>
</evidence>
<dbReference type="FunCoup" id="B9SR37">
    <property type="interactions" value="60"/>
</dbReference>
<evidence type="ECO:0000313" key="3">
    <source>
        <dbReference type="EMBL" id="EEF33939.1"/>
    </source>
</evidence>
<dbReference type="eggNOG" id="KOG4197">
    <property type="taxonomic scope" value="Eukaryota"/>
</dbReference>
<dbReference type="AlphaFoldDB" id="B9SR37"/>
<dbReference type="Gene3D" id="1.25.40.10">
    <property type="entry name" value="Tetratricopeptide repeat domain"/>
    <property type="match status" value="6"/>
</dbReference>
<dbReference type="InterPro" id="IPR011990">
    <property type="entry name" value="TPR-like_helical_dom_sf"/>
</dbReference>
<dbReference type="GO" id="GO:0003723">
    <property type="term" value="F:RNA binding"/>
    <property type="evidence" value="ECO:0007669"/>
    <property type="project" value="InterPro"/>
</dbReference>
<feature type="repeat" description="PPR" evidence="2">
    <location>
        <begin position="279"/>
        <end position="313"/>
    </location>
</feature>
<name>B9SR37_RICCO</name>
<feature type="repeat" description="PPR" evidence="2">
    <location>
        <begin position="552"/>
        <end position="582"/>
    </location>
</feature>
<keyword evidence="1" id="KW-0677">Repeat</keyword>
<feature type="repeat" description="PPR" evidence="2">
    <location>
        <begin position="178"/>
        <end position="212"/>
    </location>
</feature>
<reference evidence="4" key="1">
    <citation type="journal article" date="2010" name="Nat. Biotechnol.">
        <title>Draft genome sequence of the oilseed species Ricinus communis.</title>
        <authorList>
            <person name="Chan A.P."/>
            <person name="Crabtree J."/>
            <person name="Zhao Q."/>
            <person name="Lorenzi H."/>
            <person name="Orvis J."/>
            <person name="Puiu D."/>
            <person name="Melake-Berhan A."/>
            <person name="Jones K.M."/>
            <person name="Redman J."/>
            <person name="Chen G."/>
            <person name="Cahoon E.B."/>
            <person name="Gedil M."/>
            <person name="Stanke M."/>
            <person name="Haas B.J."/>
            <person name="Wortman J.R."/>
            <person name="Fraser-Liggett C.M."/>
            <person name="Ravel J."/>
            <person name="Rabinowicz P.D."/>
        </authorList>
    </citation>
    <scope>NUCLEOTIDE SEQUENCE [LARGE SCALE GENOMIC DNA]</scope>
    <source>
        <strain evidence="4">cv. Hale</strain>
    </source>
</reference>
<evidence type="ECO:0000256" key="2">
    <source>
        <dbReference type="PROSITE-ProRule" id="PRU00708"/>
    </source>
</evidence>
<feature type="repeat" description="PPR" evidence="2">
    <location>
        <begin position="482"/>
        <end position="516"/>
    </location>
</feature>
<dbReference type="InterPro" id="IPR046960">
    <property type="entry name" value="PPR_At4g14850-like_plant"/>
</dbReference>
<dbReference type="PANTHER" id="PTHR47926:SF347">
    <property type="entry name" value="PENTATRICOPEPTIDE REPEAT-CONTAINING PROTEIN"/>
    <property type="match status" value="1"/>
</dbReference>
<sequence length="664" mass="73986">MYHSILNKGLEPDKCTFTFVLKACTGGLEFKEGILIHRGIVFKGLESDVFVGTALVNMYSKMGDPQLAKGVFDKMPKRDVVTWNAMIFGLSHSVAPQEALKLVKSMQLAGQEPDFVTIVNLVPAVSRLADIDACRSLHGYVIRRGFPAVFSNGLIDMYSKCGDIYVACQVFELMQHTNDISWRTMMAGYAHNECFFEVLDLFDYMKKNNFRLNKVSVASALLAAADVRDSGRGKEICEFARQQGIDSDVSITTAMMTMYAKCGNLDKAKQLFQGLKVKDLVAWSAIIDALVQSRYAEDALSLFRDMQNDFLKANNVTLLSVLPACADLMSLRLGKSVHCYAIKADFDSDILIGTSLVSMYAKCGLFNSALTVFNRMPCEDIVTCNALINEYSQIGDPYHAMEVFHVVQISEILPDSRTMVCLLSVCILLHDLEQGSCIHGLIIKFGFDSHCNVKNSLIDMYAKCGSLANAEFLFKRTEFTKDEVSWNALIAGYVHNEHAKEAFSLFCQMKLEHFQPNLVTFVSVFPAVARLSALKEGMALHACIMRMGFQSNVLVGNCLIDMYAKCGQLHNSEHLFHEMKNKNAVSWNVMLAGYAVHGQGYHAIELFSLMQKSHIQADSLSFLSVLSACRHSGLIDEGRKIFDSMYKEHQLEPAGNDFPEDGKI</sequence>
<dbReference type="STRING" id="3988.B9SR37"/>
<dbReference type="EMBL" id="EQ974093">
    <property type="protein sequence ID" value="EEF33939.1"/>
    <property type="molecule type" value="Genomic_DNA"/>
</dbReference>
<feature type="repeat" description="PPR" evidence="2">
    <location>
        <begin position="79"/>
        <end position="113"/>
    </location>
</feature>
<dbReference type="PANTHER" id="PTHR47926">
    <property type="entry name" value="PENTATRICOPEPTIDE REPEAT-CONTAINING PROTEIN"/>
    <property type="match status" value="1"/>
</dbReference>
<proteinExistence type="predicted"/>
<accession>B9SR37</accession>
<organism evidence="3 4">
    <name type="scientific">Ricinus communis</name>
    <name type="common">Castor bean</name>
    <dbReference type="NCBI Taxonomy" id="3988"/>
    <lineage>
        <taxon>Eukaryota</taxon>
        <taxon>Viridiplantae</taxon>
        <taxon>Streptophyta</taxon>
        <taxon>Embryophyta</taxon>
        <taxon>Tracheophyta</taxon>
        <taxon>Spermatophyta</taxon>
        <taxon>Magnoliopsida</taxon>
        <taxon>eudicotyledons</taxon>
        <taxon>Gunneridae</taxon>
        <taxon>Pentapetalae</taxon>
        <taxon>rosids</taxon>
        <taxon>fabids</taxon>
        <taxon>Malpighiales</taxon>
        <taxon>Euphorbiaceae</taxon>
        <taxon>Acalyphoideae</taxon>
        <taxon>Acalypheae</taxon>
        <taxon>Ricinus</taxon>
    </lineage>
</organism>
<protein>
    <submittedName>
        <fullName evidence="3">Pentatricopeptide repeat-containing protein, putative</fullName>
    </submittedName>
</protein>
<feature type="repeat" description="PPR" evidence="2">
    <location>
        <begin position="583"/>
        <end position="617"/>
    </location>
</feature>
<dbReference type="Pfam" id="PF01535">
    <property type="entry name" value="PPR"/>
    <property type="match status" value="9"/>
</dbReference>
<dbReference type="GO" id="GO:0009451">
    <property type="term" value="P:RNA modification"/>
    <property type="evidence" value="ECO:0007669"/>
    <property type="project" value="InterPro"/>
</dbReference>
<feature type="repeat" description="PPR" evidence="2">
    <location>
        <begin position="380"/>
        <end position="414"/>
    </location>
</feature>
<dbReference type="Proteomes" id="UP000008311">
    <property type="component" value="Unassembled WGS sequence"/>
</dbReference>
<dbReference type="PROSITE" id="PS51375">
    <property type="entry name" value="PPR"/>
    <property type="match status" value="7"/>
</dbReference>
<gene>
    <name evidence="3" type="ORF">RCOM_0465430</name>
</gene>
<dbReference type="Pfam" id="PF13041">
    <property type="entry name" value="PPR_2"/>
    <property type="match status" value="2"/>
</dbReference>